<proteinExistence type="predicted"/>
<gene>
    <name evidence="3" type="ORF">KIH27_13330</name>
</gene>
<dbReference type="InterPro" id="IPR049386">
    <property type="entry name" value="FCSD_central"/>
</dbReference>
<dbReference type="InterPro" id="IPR023753">
    <property type="entry name" value="FAD/NAD-binding_dom"/>
</dbReference>
<keyword evidence="4" id="KW-1185">Reference proteome</keyword>
<evidence type="ECO:0000313" key="3">
    <source>
        <dbReference type="EMBL" id="MBS9534570.1"/>
    </source>
</evidence>
<dbReference type="PANTHER" id="PTHR43755:SF1">
    <property type="entry name" value="FAD-DEPENDENT PYRIDINE NUCLEOTIDE-DISULPHIDE OXIDOREDUCTASE"/>
    <property type="match status" value="1"/>
</dbReference>
<dbReference type="Gene3D" id="3.50.50.100">
    <property type="match status" value="1"/>
</dbReference>
<evidence type="ECO:0000259" key="1">
    <source>
        <dbReference type="Pfam" id="PF07992"/>
    </source>
</evidence>
<organism evidence="3 4">
    <name type="scientific">Mycolicibacter acidiphilus</name>
    <dbReference type="NCBI Taxonomy" id="2835306"/>
    <lineage>
        <taxon>Bacteria</taxon>
        <taxon>Bacillati</taxon>
        <taxon>Actinomycetota</taxon>
        <taxon>Actinomycetes</taxon>
        <taxon>Mycobacteriales</taxon>
        <taxon>Mycobacteriaceae</taxon>
        <taxon>Mycolicibacter</taxon>
    </lineage>
</organism>
<dbReference type="SUPFAM" id="SSF51905">
    <property type="entry name" value="FAD/NAD(P)-binding domain"/>
    <property type="match status" value="2"/>
</dbReference>
<dbReference type="Pfam" id="PF21706">
    <property type="entry name" value="FCSD_central"/>
    <property type="match status" value="1"/>
</dbReference>
<protein>
    <submittedName>
        <fullName evidence="3">FAD-dependent oxidoreductase</fullName>
    </submittedName>
</protein>
<accession>A0ABS5RJU1</accession>
<reference evidence="3 4" key="1">
    <citation type="submission" date="2021-05" db="EMBL/GenBank/DDBJ databases">
        <title>Mycobacterium acidophilum sp. nov., an extremely acid-tolerant member of the genus Mycobacterium.</title>
        <authorList>
            <person name="Xia J."/>
        </authorList>
    </citation>
    <scope>NUCLEOTIDE SEQUENCE [LARGE SCALE GENOMIC DNA]</scope>
    <source>
        <strain evidence="3 4">M1</strain>
    </source>
</reference>
<comment type="caution">
    <text evidence="3">The sequence shown here is derived from an EMBL/GenBank/DDBJ whole genome shotgun (WGS) entry which is preliminary data.</text>
</comment>
<evidence type="ECO:0000259" key="2">
    <source>
        <dbReference type="Pfam" id="PF21706"/>
    </source>
</evidence>
<feature type="domain" description="FAD/NAD(P)-binding" evidence="1">
    <location>
        <begin position="7"/>
        <end position="125"/>
    </location>
</feature>
<dbReference type="PRINTS" id="PR00368">
    <property type="entry name" value="FADPNR"/>
</dbReference>
<dbReference type="PRINTS" id="PR00469">
    <property type="entry name" value="PNDRDTASEII"/>
</dbReference>
<feature type="domain" description="Sulfide dehydrogenase [flavocytochrome c] flavoprotein chain central" evidence="2">
    <location>
        <begin position="141"/>
        <end position="182"/>
    </location>
</feature>
<dbReference type="EMBL" id="JAHCLR010000025">
    <property type="protein sequence ID" value="MBS9534570.1"/>
    <property type="molecule type" value="Genomic_DNA"/>
</dbReference>
<dbReference type="PANTHER" id="PTHR43755">
    <property type="match status" value="1"/>
</dbReference>
<dbReference type="RefSeq" id="WP_214093436.1">
    <property type="nucleotide sequence ID" value="NZ_JAHCLR010000025.1"/>
</dbReference>
<evidence type="ECO:0000313" key="4">
    <source>
        <dbReference type="Proteomes" id="UP001519535"/>
    </source>
</evidence>
<name>A0ABS5RJU1_9MYCO</name>
<sequence>MTRTAKTVVVLGAGAGGLTAAERLRANLPGTDRVVLIDRSFTVSSGLSALGVLRGLHTPAEVTAAVGAAALPGVELRTGEVTGIDPDAKRVLLAAGDPVGYDALVIALGAVLDTAALPGLDAAIAAGVAGQFYTPEGAAALHRGVDQLSTGRVVVLVPPPPFKCPPAPYEAAFRIADQLGARFTDGAVRVDVITAEPRPVPVVSPGVGTGLVDLLEQTGIGFTAQRTVTAVDAATCTLTFADGGTERFDLLATVPPHRSPVADLLPGAVNPGGWLPVDGTTLATGLPGVWAIGDVAALLLADGKPAPKAGFIAESGGRTVADQVARHLGYDVPDTRLTAVGGCIVVVGDGVAAKVAGDFLAAPAPDVALLAPDTGFYDEKLELEQSWLARWGA</sequence>
<dbReference type="InterPro" id="IPR036188">
    <property type="entry name" value="FAD/NAD-bd_sf"/>
</dbReference>
<dbReference type="Proteomes" id="UP001519535">
    <property type="component" value="Unassembled WGS sequence"/>
</dbReference>
<dbReference type="InterPro" id="IPR052541">
    <property type="entry name" value="SQRD"/>
</dbReference>
<dbReference type="Pfam" id="PF07992">
    <property type="entry name" value="Pyr_redox_2"/>
    <property type="match status" value="1"/>
</dbReference>